<evidence type="ECO:0000259" key="4">
    <source>
        <dbReference type="PROSITE" id="PS50048"/>
    </source>
</evidence>
<dbReference type="AlphaFoldDB" id="A0A2S4KZE4"/>
<dbReference type="PROSITE" id="PS00463">
    <property type="entry name" value="ZN2_CY6_FUNGAL_1"/>
    <property type="match status" value="1"/>
</dbReference>
<feature type="domain" description="Zn(2)-C6 fungal-type" evidence="4">
    <location>
        <begin position="282"/>
        <end position="312"/>
    </location>
</feature>
<dbReference type="Pfam" id="PF00172">
    <property type="entry name" value="Zn_clus"/>
    <property type="match status" value="1"/>
</dbReference>
<evidence type="ECO:0000256" key="1">
    <source>
        <dbReference type="ARBA" id="ARBA00004123"/>
    </source>
</evidence>
<comment type="subcellular location">
    <subcellularLocation>
        <location evidence="1">Nucleus</location>
    </subcellularLocation>
</comment>
<name>A0A2S4KZE4_9HYPO</name>
<dbReference type="Gene3D" id="4.10.240.10">
    <property type="entry name" value="Zn(2)-C6 fungal-type DNA-binding domain"/>
    <property type="match status" value="1"/>
</dbReference>
<sequence length="839" mass="93607">MSITPVERMSLESSNYALFRDCLSTTLLRRQAPASPDSKRRRRAKAERARTRARDLPAPEADPQQDAEELAEFIDYLASSIFESLPEELRDVGYRSWRESERLQAQFALPLTEAGMAALDLPPSIPETLVTYNLVSPDPTLDSPLPPTTEAFLIPILTSYLESATKPPPATPSTRTEACEICERSWIPLSYHHLIPRFVHDKAVKRGWHRKEDLQNVAWLCGACHRFVHHFKNHEELARDYYTVELLLAEDEAMVKPDPDAPAATTTLPSRQRKWHPRVFTGCVNCRRRHVKCDERTPSCTNCTRLNLPCNFDRKFVFKAVRPTKGQPAAAAKRPPPSTERHASTRSPSPSSTDDAVDNVTVRNQPPSGELVPAAGTTGVIRFSDPSTPHGIGSVSAGMVPTEPVEGVESSFRISIPDPAAHVNSNEILYYQHFLNTVSTYLIIYDTPSNSNPYRMLPNLVGDTGLIQDTMKALGAMHLSGLPQTQNQRVHRSAAMKTYASVVTRLRDIVSSSHGQANLELLATSLLLCMFEKMSSTDSSWKVHLLGAGQIFQSMYSPRTARPASGGADGLGIASTLPLRRFLVSMMSYLDVAASCATGEGPLIPGDYWETLGGGWEYNLGVPSFATTRSAADRTMAQLRNSWSRIMSIQTEISRFAKFLRSEHDQRQREMIHSDLTYRLRNWHDSAPDIYLRLETLDSMPDDATEEDVETLTAAACIHCYALGCAVYLERITTRRIGSAAFDPEIKTTVDRILTLIFNFSSGINQLAILWPLLTAGIATVDAQQQDVVRSRLNGMKNFGFKHVFRVLDTLEHSWEHMRLYGGINYDKFEAMISSNLVP</sequence>
<dbReference type="GO" id="GO:0008270">
    <property type="term" value="F:zinc ion binding"/>
    <property type="evidence" value="ECO:0007669"/>
    <property type="project" value="InterPro"/>
</dbReference>
<comment type="caution">
    <text evidence="5">The sequence shown here is derived from an EMBL/GenBank/DDBJ whole genome shotgun (WGS) entry which is preliminary data.</text>
</comment>
<organism evidence="5 6">
    <name type="scientific">Tolypocladium paradoxum</name>
    <dbReference type="NCBI Taxonomy" id="94208"/>
    <lineage>
        <taxon>Eukaryota</taxon>
        <taxon>Fungi</taxon>
        <taxon>Dikarya</taxon>
        <taxon>Ascomycota</taxon>
        <taxon>Pezizomycotina</taxon>
        <taxon>Sordariomycetes</taxon>
        <taxon>Hypocreomycetidae</taxon>
        <taxon>Hypocreales</taxon>
        <taxon>Ophiocordycipitaceae</taxon>
        <taxon>Tolypocladium</taxon>
    </lineage>
</organism>
<accession>A0A2S4KZE4</accession>
<dbReference type="PROSITE" id="PS50048">
    <property type="entry name" value="ZN2_CY6_FUNGAL_2"/>
    <property type="match status" value="1"/>
</dbReference>
<gene>
    <name evidence="5" type="ORF">TPAR_04273</name>
</gene>
<dbReference type="SUPFAM" id="SSF57701">
    <property type="entry name" value="Zn2/Cys6 DNA-binding domain"/>
    <property type="match status" value="1"/>
</dbReference>
<dbReference type="InterPro" id="IPR036864">
    <property type="entry name" value="Zn2-C6_fun-type_DNA-bd_sf"/>
</dbReference>
<evidence type="ECO:0000256" key="2">
    <source>
        <dbReference type="ARBA" id="ARBA00023242"/>
    </source>
</evidence>
<dbReference type="CDD" id="cd12148">
    <property type="entry name" value="fungal_TF_MHR"/>
    <property type="match status" value="1"/>
</dbReference>
<dbReference type="SMART" id="SM00066">
    <property type="entry name" value="GAL4"/>
    <property type="match status" value="1"/>
</dbReference>
<keyword evidence="2" id="KW-0539">Nucleus</keyword>
<dbReference type="CDD" id="cd00067">
    <property type="entry name" value="GAL4"/>
    <property type="match status" value="1"/>
</dbReference>
<dbReference type="InterPro" id="IPR021858">
    <property type="entry name" value="Fun_TF"/>
</dbReference>
<dbReference type="Proteomes" id="UP000237481">
    <property type="component" value="Unassembled WGS sequence"/>
</dbReference>
<proteinExistence type="predicted"/>
<feature type="compositionally biased region" description="Low complexity" evidence="3">
    <location>
        <begin position="345"/>
        <end position="354"/>
    </location>
</feature>
<dbReference type="GO" id="GO:0005634">
    <property type="term" value="C:nucleus"/>
    <property type="evidence" value="ECO:0007669"/>
    <property type="project" value="UniProtKB-SubCell"/>
</dbReference>
<evidence type="ECO:0000313" key="5">
    <source>
        <dbReference type="EMBL" id="POR35539.1"/>
    </source>
</evidence>
<protein>
    <submittedName>
        <fullName evidence="5">Sterol regulatory element-binding protein ECM22</fullName>
    </submittedName>
</protein>
<dbReference type="EMBL" id="PKSG01000434">
    <property type="protein sequence ID" value="POR35539.1"/>
    <property type="molecule type" value="Genomic_DNA"/>
</dbReference>
<dbReference type="GO" id="GO:0045944">
    <property type="term" value="P:positive regulation of transcription by RNA polymerase II"/>
    <property type="evidence" value="ECO:0007669"/>
    <property type="project" value="TreeGrafter"/>
</dbReference>
<dbReference type="GO" id="GO:0000981">
    <property type="term" value="F:DNA-binding transcription factor activity, RNA polymerase II-specific"/>
    <property type="evidence" value="ECO:0007669"/>
    <property type="project" value="InterPro"/>
</dbReference>
<dbReference type="GO" id="GO:0000976">
    <property type="term" value="F:transcription cis-regulatory region binding"/>
    <property type="evidence" value="ECO:0007669"/>
    <property type="project" value="TreeGrafter"/>
</dbReference>
<dbReference type="PANTHER" id="PTHR37534:SF41">
    <property type="entry name" value="SFGA"/>
    <property type="match status" value="1"/>
</dbReference>
<dbReference type="PANTHER" id="PTHR37534">
    <property type="entry name" value="TRANSCRIPTIONAL ACTIVATOR PROTEIN UGA3"/>
    <property type="match status" value="1"/>
</dbReference>
<dbReference type="OrthoDB" id="5386330at2759"/>
<feature type="region of interest" description="Disordered" evidence="3">
    <location>
        <begin position="30"/>
        <end position="66"/>
    </location>
</feature>
<dbReference type="InterPro" id="IPR001138">
    <property type="entry name" value="Zn2Cys6_DnaBD"/>
</dbReference>
<dbReference type="Pfam" id="PF11951">
    <property type="entry name" value="Fungal_trans_2"/>
    <property type="match status" value="1"/>
</dbReference>
<evidence type="ECO:0000256" key="3">
    <source>
        <dbReference type="SAM" id="MobiDB-lite"/>
    </source>
</evidence>
<feature type="compositionally biased region" description="Basic and acidic residues" evidence="3">
    <location>
        <begin position="46"/>
        <end position="57"/>
    </location>
</feature>
<evidence type="ECO:0000313" key="6">
    <source>
        <dbReference type="Proteomes" id="UP000237481"/>
    </source>
</evidence>
<feature type="region of interest" description="Disordered" evidence="3">
    <location>
        <begin position="323"/>
        <end position="374"/>
    </location>
</feature>
<keyword evidence="6" id="KW-1185">Reference proteome</keyword>
<reference evidence="5 6" key="1">
    <citation type="submission" date="2018-01" db="EMBL/GenBank/DDBJ databases">
        <title>Harnessing the power of phylogenomics to disentangle the directionality and signatures of interkingdom host jumping in the parasitic fungal genus Tolypocladium.</title>
        <authorList>
            <person name="Quandt C.A."/>
            <person name="Patterson W."/>
            <person name="Spatafora J.W."/>
        </authorList>
    </citation>
    <scope>NUCLEOTIDE SEQUENCE [LARGE SCALE GENOMIC DNA]</scope>
    <source>
        <strain evidence="5 6">NRBC 100945</strain>
    </source>
</reference>